<dbReference type="GO" id="GO:0016747">
    <property type="term" value="F:acyltransferase activity, transferring groups other than amino-acyl groups"/>
    <property type="evidence" value="ECO:0007669"/>
    <property type="project" value="InterPro"/>
</dbReference>
<reference evidence="4 5" key="1">
    <citation type="submission" date="2016-06" db="EMBL/GenBank/DDBJ databases">
        <authorList>
            <person name="Kjaerup R.B."/>
            <person name="Dalgaard T.S."/>
            <person name="Juul-Madsen H.R."/>
        </authorList>
    </citation>
    <scope>NUCLEOTIDE SEQUENCE [LARGE SCALE GENOMIC DNA]</scope>
    <source>
        <strain evidence="4 5">1127319.6</strain>
    </source>
</reference>
<evidence type="ECO:0000256" key="2">
    <source>
        <dbReference type="SAM" id="Phobius"/>
    </source>
</evidence>
<dbReference type="OrthoDB" id="8206682at2"/>
<name>A0A1A3GVX8_MYCMU</name>
<comment type="caution">
    <text evidence="4">The sequence shown here is derived from an EMBL/GenBank/DDBJ whole genome shotgun (WGS) entry which is preliminary data.</text>
</comment>
<feature type="transmembrane region" description="Helical" evidence="2">
    <location>
        <begin position="253"/>
        <end position="273"/>
    </location>
</feature>
<feature type="domain" description="Acyltransferase 3" evidence="3">
    <location>
        <begin position="51"/>
        <end position="387"/>
    </location>
</feature>
<dbReference type="EMBL" id="LZLC01000173">
    <property type="protein sequence ID" value="OBJ39538.1"/>
    <property type="molecule type" value="Genomic_DNA"/>
</dbReference>
<gene>
    <name evidence="4" type="ORF">A5630_27080</name>
</gene>
<feature type="transmembrane region" description="Helical" evidence="2">
    <location>
        <begin position="434"/>
        <end position="453"/>
    </location>
</feature>
<evidence type="ECO:0000259" key="3">
    <source>
        <dbReference type="Pfam" id="PF01757"/>
    </source>
</evidence>
<feature type="transmembrane region" description="Helical" evidence="2">
    <location>
        <begin position="197"/>
        <end position="214"/>
    </location>
</feature>
<keyword evidence="2" id="KW-0812">Transmembrane</keyword>
<feature type="transmembrane region" description="Helical" evidence="2">
    <location>
        <begin position="293"/>
        <end position="313"/>
    </location>
</feature>
<proteinExistence type="predicted"/>
<feature type="transmembrane region" description="Helical" evidence="2">
    <location>
        <begin position="370"/>
        <end position="388"/>
    </location>
</feature>
<feature type="transmembrane region" description="Helical" evidence="2">
    <location>
        <begin position="226"/>
        <end position="244"/>
    </location>
</feature>
<feature type="transmembrane region" description="Helical" evidence="2">
    <location>
        <begin position="409"/>
        <end position="428"/>
    </location>
</feature>
<dbReference type="Pfam" id="PF01757">
    <property type="entry name" value="Acyl_transf_3"/>
    <property type="match status" value="1"/>
</dbReference>
<evidence type="ECO:0000313" key="4">
    <source>
        <dbReference type="EMBL" id="OBJ39538.1"/>
    </source>
</evidence>
<organism evidence="4 5">
    <name type="scientific">Mycolicibacterium mucogenicum</name>
    <name type="common">Mycobacterium mucogenicum</name>
    <dbReference type="NCBI Taxonomy" id="56689"/>
    <lineage>
        <taxon>Bacteria</taxon>
        <taxon>Bacillati</taxon>
        <taxon>Actinomycetota</taxon>
        <taxon>Actinomycetes</taxon>
        <taxon>Mycobacteriales</taxon>
        <taxon>Mycobacteriaceae</taxon>
        <taxon>Mycolicibacterium</taxon>
    </lineage>
</organism>
<sequence>MTVPPTSRWSPAGLSSHTHPRRPALGHHQLMPRLLPDFHAVIDGTASDRDRSIDVARLGALLVVMFGHCALLLATITADGVQIGNTLGAVPSLQPATWVLQVMPLFFFAGAAAGIHSWRDGTPWGTWLFTRAQRLCRPALWYLGAWTVALIVVRFTMGAESAAALGNEAVALLWFLGTYLIVLAFVPALARLRSARSAALVVAALMAAAAFGDWARISTHMLEAGAANLIVVWLIPMVIGAAYAHRLTAPKPALVVAVGTLAVQVLVARYGPYEVSLVVTGTERMSNVTPPTLLLALQCVWMSSLFIACAGAVRRWAERPRIWYLIVVGNSGAMTLYLWHIAAIAVATFSLHAVGLDAYDPAAPYFWRNIAIRALVFAVVMTVMFLLLSPLEHNPLRWWDARVRATGRASTVAGVLVCAAGVALLLMAKNGLGTSAGWMLLALFIGALTGARLSAGRTQCALTNVTVGVDEPLTKVGPEADKT</sequence>
<dbReference type="STRING" id="56689.GCA_001291445_01318"/>
<dbReference type="Proteomes" id="UP000093898">
    <property type="component" value="Unassembled WGS sequence"/>
</dbReference>
<keyword evidence="2" id="KW-1133">Transmembrane helix</keyword>
<evidence type="ECO:0000313" key="5">
    <source>
        <dbReference type="Proteomes" id="UP000093898"/>
    </source>
</evidence>
<keyword evidence="2" id="KW-0472">Membrane</keyword>
<dbReference type="InterPro" id="IPR002656">
    <property type="entry name" value="Acyl_transf_3_dom"/>
</dbReference>
<feature type="transmembrane region" description="Helical" evidence="2">
    <location>
        <begin position="322"/>
        <end position="350"/>
    </location>
</feature>
<keyword evidence="4" id="KW-0808">Transferase</keyword>
<feature type="compositionally biased region" description="Polar residues" evidence="1">
    <location>
        <begin position="1"/>
        <end position="17"/>
    </location>
</feature>
<accession>A0A1A3GVX8</accession>
<feature type="region of interest" description="Disordered" evidence="1">
    <location>
        <begin position="1"/>
        <end position="22"/>
    </location>
</feature>
<protein>
    <submittedName>
        <fullName evidence="4">Acetyltransferase</fullName>
    </submittedName>
</protein>
<feature type="transmembrane region" description="Helical" evidence="2">
    <location>
        <begin position="58"/>
        <end position="78"/>
    </location>
</feature>
<feature type="transmembrane region" description="Helical" evidence="2">
    <location>
        <begin position="169"/>
        <end position="190"/>
    </location>
</feature>
<feature type="transmembrane region" description="Helical" evidence="2">
    <location>
        <begin position="98"/>
        <end position="118"/>
    </location>
</feature>
<feature type="transmembrane region" description="Helical" evidence="2">
    <location>
        <begin position="139"/>
        <end position="157"/>
    </location>
</feature>
<dbReference type="AlphaFoldDB" id="A0A1A3GVX8"/>
<evidence type="ECO:0000256" key="1">
    <source>
        <dbReference type="SAM" id="MobiDB-lite"/>
    </source>
</evidence>